<dbReference type="Pfam" id="PF05954">
    <property type="entry name" value="Phage_GPD"/>
    <property type="match status" value="1"/>
</dbReference>
<dbReference type="STRING" id="135739.BTO32_11305"/>
<dbReference type="InterPro" id="IPR052726">
    <property type="entry name" value="Phage_Baseplate_Hub"/>
</dbReference>
<dbReference type="AlphaFoldDB" id="A0A1V2DRC2"/>
<dbReference type="Proteomes" id="UP000189339">
    <property type="component" value="Unassembled WGS sequence"/>
</dbReference>
<gene>
    <name evidence="1" type="ORF">BTO32_11305</name>
</gene>
<accession>A0A1V2DRC2</accession>
<dbReference type="SUPFAM" id="SSF69279">
    <property type="entry name" value="Phage tail proteins"/>
    <property type="match status" value="1"/>
</dbReference>
<dbReference type="PANTHER" id="PTHR35862:SF3">
    <property type="entry name" value="FELS-2 PROPHAGE PROTEIN"/>
    <property type="match status" value="1"/>
</dbReference>
<dbReference type="PANTHER" id="PTHR35862">
    <property type="entry name" value="FELS-2 PROPHAGE PROTEIN"/>
    <property type="match status" value="1"/>
</dbReference>
<organism evidence="1 2">
    <name type="scientific">Marinobacter lutaoensis</name>
    <dbReference type="NCBI Taxonomy" id="135739"/>
    <lineage>
        <taxon>Bacteria</taxon>
        <taxon>Pseudomonadati</taxon>
        <taxon>Pseudomonadota</taxon>
        <taxon>Gammaproteobacteria</taxon>
        <taxon>Pseudomonadales</taxon>
        <taxon>Marinobacteraceae</taxon>
        <taxon>Marinobacter</taxon>
    </lineage>
</organism>
<keyword evidence="2" id="KW-1185">Reference proteome</keyword>
<evidence type="ECO:0008006" key="3">
    <source>
        <dbReference type="Google" id="ProtNLM"/>
    </source>
</evidence>
<dbReference type="RefSeq" id="WP_076724740.1">
    <property type="nucleotide sequence ID" value="NZ_MSCW01000007.1"/>
</dbReference>
<protein>
    <recommendedName>
        <fullName evidence="3">Phage tail protein</fullName>
    </recommendedName>
</protein>
<evidence type="ECO:0000313" key="1">
    <source>
        <dbReference type="EMBL" id="ONF43265.1"/>
    </source>
</evidence>
<proteinExistence type="predicted"/>
<name>A0A1V2DRC2_9GAMM</name>
<dbReference type="EMBL" id="MSCW01000007">
    <property type="protein sequence ID" value="ONF43265.1"/>
    <property type="molecule type" value="Genomic_DNA"/>
</dbReference>
<evidence type="ECO:0000313" key="2">
    <source>
        <dbReference type="Proteomes" id="UP000189339"/>
    </source>
</evidence>
<comment type="caution">
    <text evidence="1">The sequence shown here is derived from an EMBL/GenBank/DDBJ whole genome shotgun (WGS) entry which is preliminary data.</text>
</comment>
<reference evidence="1 2" key="1">
    <citation type="submission" date="2016-12" db="EMBL/GenBank/DDBJ databases">
        <title>Marinobacter lutaoensis whole genome sequencing.</title>
        <authorList>
            <person name="Verma A."/>
            <person name="Krishnamurthi S."/>
        </authorList>
    </citation>
    <scope>NUCLEOTIDE SEQUENCE [LARGE SCALE GENOMIC DNA]</scope>
    <source>
        <strain evidence="1 2">T5054</strain>
    </source>
</reference>
<sequence>MKPDFRILADRQDITARIRDRLLSLRITDEAGIQSDTVEILLDDRDGRIEWPAHGVELEVFLGDGRTGLSRMGLYVVDEVEHSGPPASLTIRGKAADLRAAIKAPRTRSWHDLSLGDLVATIATEHGLTPRVAEALAGIPITHLDQTEESDLHLLTRLAREHGAVAKPVAGFLVFVPRGEAKAATGRDLPTIPITATDVSRHRMTQSERGKYQAVRAWWHDPNGADRVPVLVGDGKPVYTLRHPYPDAEAATRAASAKLESLRRGNATLSLTLIGNPALQAEGKIRLTGLRDPVDGVWLLQRVEHQLDGRGFVTRIEAETPNR</sequence>